<organism evidence="9 10">
    <name type="scientific">Amycolatopsis rubida</name>
    <dbReference type="NCBI Taxonomy" id="112413"/>
    <lineage>
        <taxon>Bacteria</taxon>
        <taxon>Bacillati</taxon>
        <taxon>Actinomycetota</taxon>
        <taxon>Actinomycetes</taxon>
        <taxon>Pseudonocardiales</taxon>
        <taxon>Pseudonocardiaceae</taxon>
        <taxon>Amycolatopsis</taxon>
    </lineage>
</organism>
<feature type="transmembrane region" description="Helical" evidence="7">
    <location>
        <begin position="235"/>
        <end position="253"/>
    </location>
</feature>
<dbReference type="Gene3D" id="1.20.1250.20">
    <property type="entry name" value="MFS general substrate transporter like domains"/>
    <property type="match status" value="1"/>
</dbReference>
<evidence type="ECO:0000256" key="5">
    <source>
        <dbReference type="ARBA" id="ARBA00023136"/>
    </source>
</evidence>
<evidence type="ECO:0000256" key="4">
    <source>
        <dbReference type="ARBA" id="ARBA00022989"/>
    </source>
</evidence>
<evidence type="ECO:0000313" key="10">
    <source>
        <dbReference type="Proteomes" id="UP000199137"/>
    </source>
</evidence>
<evidence type="ECO:0000256" key="2">
    <source>
        <dbReference type="ARBA" id="ARBA00022448"/>
    </source>
</evidence>
<keyword evidence="5 7" id="KW-0472">Membrane</keyword>
<dbReference type="InterPro" id="IPR036259">
    <property type="entry name" value="MFS_trans_sf"/>
</dbReference>
<dbReference type="Proteomes" id="UP000199137">
    <property type="component" value="Unassembled WGS sequence"/>
</dbReference>
<feature type="transmembrane region" description="Helical" evidence="7">
    <location>
        <begin position="358"/>
        <end position="377"/>
    </location>
</feature>
<keyword evidence="2" id="KW-0813">Transport</keyword>
<dbReference type="Pfam" id="PF07690">
    <property type="entry name" value="MFS_1"/>
    <property type="match status" value="1"/>
</dbReference>
<dbReference type="Pfam" id="PF00857">
    <property type="entry name" value="Isochorismatase"/>
    <property type="match status" value="1"/>
</dbReference>
<dbReference type="GO" id="GO:0022857">
    <property type="term" value="F:transmembrane transporter activity"/>
    <property type="evidence" value="ECO:0007669"/>
    <property type="project" value="InterPro"/>
</dbReference>
<evidence type="ECO:0000256" key="7">
    <source>
        <dbReference type="SAM" id="Phobius"/>
    </source>
</evidence>
<name>A0A1I5VII5_9PSEU</name>
<dbReference type="PROSITE" id="PS50850">
    <property type="entry name" value="MFS"/>
    <property type="match status" value="1"/>
</dbReference>
<dbReference type="RefSeq" id="WP_244287320.1">
    <property type="nucleotide sequence ID" value="NZ_FOWC01000008.1"/>
</dbReference>
<dbReference type="Gene3D" id="3.40.50.850">
    <property type="entry name" value="Isochorismatase-like"/>
    <property type="match status" value="1"/>
</dbReference>
<feature type="transmembrane region" description="Helical" evidence="7">
    <location>
        <begin position="304"/>
        <end position="324"/>
    </location>
</feature>
<dbReference type="STRING" id="112413.SAMN05421854_108367"/>
<dbReference type="PANTHER" id="PTHR23501">
    <property type="entry name" value="MAJOR FACILITATOR SUPERFAMILY"/>
    <property type="match status" value="1"/>
</dbReference>
<dbReference type="Gene3D" id="1.20.1720.10">
    <property type="entry name" value="Multidrug resistance protein D"/>
    <property type="match status" value="1"/>
</dbReference>
<evidence type="ECO:0000256" key="3">
    <source>
        <dbReference type="ARBA" id="ARBA00022692"/>
    </source>
</evidence>
<feature type="transmembrane region" description="Helical" evidence="7">
    <location>
        <begin position="430"/>
        <end position="447"/>
    </location>
</feature>
<dbReference type="EMBL" id="FOWC01000008">
    <property type="protein sequence ID" value="SFQ07263.1"/>
    <property type="molecule type" value="Genomic_DNA"/>
</dbReference>
<dbReference type="AlphaFoldDB" id="A0A1I5VII5"/>
<feature type="transmembrane region" description="Helical" evidence="7">
    <location>
        <begin position="109"/>
        <end position="130"/>
    </location>
</feature>
<sequence length="665" mass="70423">MTAAAAAAPARSRFDRGLIVPMILGVVLNPVNSSMIAIALVPIGAAFGAPPAQTAWLVSGLYLATSVGQPVMGKLVDTYGVKPLYLAGAALTGVAGVLGTFAPSLGVLVAARVLLGFGTCAGYPAAMSLIRREGERTGVDKPAGILTALSVAGQTIAVLGPTAGGLLIGLGGWRAVFSVNMPLSLACLVFGTLLLPKAERSRTKAARFDVPGMVLFAGMLTALLLFLMNPHVKDLWVLGIALVAGALFAWRELRVAEPFIDLRLLGGNVPVLRTFLRTFLAYVVSYAFLYGYTQWLEEGRGLSASAAGLVLLPTFGFAIVVTTLTGRRPEVWRKLVVSGVFLTVCCGLLLFLDGSSPIWLLVVVGIVSGVPQGLTNLANQNALYFQADPARTGAYAGLLRTFVYLGAIVASSANGAFLTHGADTPGLRKLAVFMIVVAALFLLATLLDRQLRRLDARIGEEQHERKDISMALTTLDERTALVVIDLQQGIVSAPTVPHSGPEVLERSVRLAEAFRARSLPVVLVRATMAPDQSDWAPGRTDTPSRGAASRPEGWDRIVGELGPREGDIVVTKRNWGAFFGTDLDLQLRRRNVTQIVLTGVATSAGVESTARSAHEHGYHVTLATDAMSDLDADTHHHSITKIFPRLGETATTEEILTELEKTAGA</sequence>
<feature type="domain" description="Major facilitator superfamily (MFS) profile" evidence="8">
    <location>
        <begin position="18"/>
        <end position="452"/>
    </location>
</feature>
<dbReference type="InterPro" id="IPR020846">
    <property type="entry name" value="MFS_dom"/>
</dbReference>
<evidence type="ECO:0000256" key="6">
    <source>
        <dbReference type="SAM" id="MobiDB-lite"/>
    </source>
</evidence>
<gene>
    <name evidence="9" type="ORF">SAMN05421854_108367</name>
</gene>
<dbReference type="GO" id="GO:0005886">
    <property type="term" value="C:plasma membrane"/>
    <property type="evidence" value="ECO:0007669"/>
    <property type="project" value="UniProtKB-SubCell"/>
</dbReference>
<feature type="transmembrane region" description="Helical" evidence="7">
    <location>
        <begin position="175"/>
        <end position="196"/>
    </location>
</feature>
<comment type="subcellular location">
    <subcellularLocation>
        <location evidence="1">Cell inner membrane</location>
        <topology evidence="1">Multi-pass membrane protein</topology>
    </subcellularLocation>
</comment>
<feature type="transmembrane region" description="Helical" evidence="7">
    <location>
        <begin position="84"/>
        <end position="103"/>
    </location>
</feature>
<feature type="transmembrane region" description="Helical" evidence="7">
    <location>
        <begin position="18"/>
        <end position="43"/>
    </location>
</feature>
<dbReference type="SUPFAM" id="SSF52499">
    <property type="entry name" value="Isochorismatase-like hydrolases"/>
    <property type="match status" value="1"/>
</dbReference>
<dbReference type="InterPro" id="IPR036380">
    <property type="entry name" value="Isochorismatase-like_sf"/>
</dbReference>
<feature type="transmembrane region" description="Helical" evidence="7">
    <location>
        <begin position="142"/>
        <end position="169"/>
    </location>
</feature>
<dbReference type="SUPFAM" id="SSF103473">
    <property type="entry name" value="MFS general substrate transporter"/>
    <property type="match status" value="1"/>
</dbReference>
<feature type="transmembrane region" description="Helical" evidence="7">
    <location>
        <begin position="274"/>
        <end position="292"/>
    </location>
</feature>
<accession>A0A1I5VII5</accession>
<reference evidence="9 10" key="1">
    <citation type="submission" date="2016-10" db="EMBL/GenBank/DDBJ databases">
        <authorList>
            <person name="de Groot N.N."/>
        </authorList>
    </citation>
    <scope>NUCLEOTIDE SEQUENCE [LARGE SCALE GENOMIC DNA]</scope>
    <source>
        <strain evidence="9 10">DSM 44637</strain>
    </source>
</reference>
<proteinExistence type="predicted"/>
<dbReference type="InterPro" id="IPR011701">
    <property type="entry name" value="MFS"/>
</dbReference>
<keyword evidence="3 7" id="KW-0812">Transmembrane</keyword>
<feature type="transmembrane region" description="Helical" evidence="7">
    <location>
        <begin position="208"/>
        <end position="229"/>
    </location>
</feature>
<dbReference type="PANTHER" id="PTHR23501:SF191">
    <property type="entry name" value="VACUOLAR BASIC AMINO ACID TRANSPORTER 4"/>
    <property type="match status" value="1"/>
</dbReference>
<dbReference type="InterPro" id="IPR000868">
    <property type="entry name" value="Isochorismatase-like_dom"/>
</dbReference>
<dbReference type="CDD" id="cd00431">
    <property type="entry name" value="cysteine_hydrolases"/>
    <property type="match status" value="1"/>
</dbReference>
<feature type="transmembrane region" description="Helical" evidence="7">
    <location>
        <begin position="398"/>
        <end position="418"/>
    </location>
</feature>
<evidence type="ECO:0000256" key="1">
    <source>
        <dbReference type="ARBA" id="ARBA00004429"/>
    </source>
</evidence>
<keyword evidence="4 7" id="KW-1133">Transmembrane helix</keyword>
<protein>
    <submittedName>
        <fullName evidence="9">Nicotinamidase-related amidase</fullName>
    </submittedName>
</protein>
<feature type="region of interest" description="Disordered" evidence="6">
    <location>
        <begin position="531"/>
        <end position="558"/>
    </location>
</feature>
<feature type="transmembrane region" description="Helical" evidence="7">
    <location>
        <begin position="55"/>
        <end position="72"/>
    </location>
</feature>
<feature type="transmembrane region" description="Helical" evidence="7">
    <location>
        <begin position="331"/>
        <end position="352"/>
    </location>
</feature>
<evidence type="ECO:0000259" key="8">
    <source>
        <dbReference type="PROSITE" id="PS50850"/>
    </source>
</evidence>
<evidence type="ECO:0000313" key="9">
    <source>
        <dbReference type="EMBL" id="SFQ07263.1"/>
    </source>
</evidence>